<dbReference type="AlphaFoldDB" id="A0AA91D9F7"/>
<dbReference type="EMBL" id="LUUL01000132">
    <property type="protein sequence ID" value="OAI21857.1"/>
    <property type="molecule type" value="Genomic_DNA"/>
</dbReference>
<organism evidence="1 2">
    <name type="scientific">Methylomonas koyamae</name>
    <dbReference type="NCBI Taxonomy" id="702114"/>
    <lineage>
        <taxon>Bacteria</taxon>
        <taxon>Pseudomonadati</taxon>
        <taxon>Pseudomonadota</taxon>
        <taxon>Gammaproteobacteria</taxon>
        <taxon>Methylococcales</taxon>
        <taxon>Methylococcaceae</taxon>
        <taxon>Methylomonas</taxon>
    </lineage>
</organism>
<keyword evidence="2" id="KW-1185">Reference proteome</keyword>
<sequence>MKQKSPALASAGRFIAGIRSGRVRRARFGLPICSCSLQPAVSLLSAAAAAKLSRSRPASSHFSIPGRRRRRRAVIVARRTRPDTGAVW</sequence>
<comment type="caution">
    <text evidence="1">The sequence shown here is derived from an EMBL/GenBank/DDBJ whole genome shotgun (WGS) entry which is preliminary data.</text>
</comment>
<proteinExistence type="predicted"/>
<accession>A0AA91D9F7</accession>
<name>A0AA91D9F7_9GAMM</name>
<evidence type="ECO:0000313" key="2">
    <source>
        <dbReference type="Proteomes" id="UP000077734"/>
    </source>
</evidence>
<gene>
    <name evidence="1" type="ORF">A1356_20165</name>
</gene>
<dbReference type="Proteomes" id="UP000077734">
    <property type="component" value="Unassembled WGS sequence"/>
</dbReference>
<protein>
    <submittedName>
        <fullName evidence="1">Uncharacterized protein</fullName>
    </submittedName>
</protein>
<reference evidence="1 2" key="1">
    <citation type="submission" date="2016-03" db="EMBL/GenBank/DDBJ databases">
        <authorList>
            <person name="Heylen K."/>
            <person name="De Vos P."/>
            <person name="Vekeman B."/>
        </authorList>
    </citation>
    <scope>NUCLEOTIDE SEQUENCE [LARGE SCALE GENOMIC DNA]</scope>
    <source>
        <strain evidence="1 2">R-49807</strain>
    </source>
</reference>
<evidence type="ECO:0000313" key="1">
    <source>
        <dbReference type="EMBL" id="OAI21857.1"/>
    </source>
</evidence>